<sequence length="179" mass="20430">MIHNVLSVVANELNNYLNLNFQFDEKKVLVSNLVNQDGTLAFEGSNKVVLTLLNIEEEGSLKSNMGIMKPGAKKELHVNMEVIFTSFFTGKNYIESLKIVSQVILFFNQKKVFTPNNTPDLYEKSNKLIFELQSYSLQELSHIWGMLGAKYMPSVIYKVSMLTFSNDIVFSDIPEIRSF</sequence>
<name>A0AAE3XS79_9BACT</name>
<evidence type="ECO:0000259" key="1">
    <source>
        <dbReference type="Pfam" id="PF14065"/>
    </source>
</evidence>
<protein>
    <recommendedName>
        <fullName evidence="1">Pvc16 N-terminal domain-containing protein</fullName>
    </recommendedName>
</protein>
<evidence type="ECO:0000313" key="3">
    <source>
        <dbReference type="Proteomes" id="UP001185092"/>
    </source>
</evidence>
<proteinExistence type="predicted"/>
<dbReference type="InterPro" id="IPR025351">
    <property type="entry name" value="Pvc16_N"/>
</dbReference>
<accession>A0AAE3XS79</accession>
<dbReference type="Pfam" id="PF14065">
    <property type="entry name" value="Pvc16_N"/>
    <property type="match status" value="1"/>
</dbReference>
<comment type="caution">
    <text evidence="2">The sequence shown here is derived from an EMBL/GenBank/DDBJ whole genome shotgun (WGS) entry which is preliminary data.</text>
</comment>
<evidence type="ECO:0000313" key="2">
    <source>
        <dbReference type="EMBL" id="MDR6241657.1"/>
    </source>
</evidence>
<gene>
    <name evidence="2" type="ORF">HNQ88_004744</name>
</gene>
<dbReference type="Proteomes" id="UP001185092">
    <property type="component" value="Unassembled WGS sequence"/>
</dbReference>
<keyword evidence="3" id="KW-1185">Reference proteome</keyword>
<organism evidence="2 3">
    <name type="scientific">Aureibacter tunicatorum</name>
    <dbReference type="NCBI Taxonomy" id="866807"/>
    <lineage>
        <taxon>Bacteria</taxon>
        <taxon>Pseudomonadati</taxon>
        <taxon>Bacteroidota</taxon>
        <taxon>Cytophagia</taxon>
        <taxon>Cytophagales</taxon>
        <taxon>Persicobacteraceae</taxon>
        <taxon>Aureibacter</taxon>
    </lineage>
</organism>
<reference evidence="2" key="1">
    <citation type="submission" date="2023-07" db="EMBL/GenBank/DDBJ databases">
        <title>Genomic Encyclopedia of Type Strains, Phase IV (KMG-IV): sequencing the most valuable type-strain genomes for metagenomic binning, comparative biology and taxonomic classification.</title>
        <authorList>
            <person name="Goeker M."/>
        </authorList>
    </citation>
    <scope>NUCLEOTIDE SEQUENCE</scope>
    <source>
        <strain evidence="2">DSM 26174</strain>
    </source>
</reference>
<dbReference type="AlphaFoldDB" id="A0AAE3XS79"/>
<feature type="domain" description="Pvc16 N-terminal" evidence="1">
    <location>
        <begin position="6"/>
        <end position="172"/>
    </location>
</feature>
<dbReference type="RefSeq" id="WP_309942613.1">
    <property type="nucleotide sequence ID" value="NZ_AP025308.1"/>
</dbReference>
<dbReference type="EMBL" id="JAVDQD010000010">
    <property type="protein sequence ID" value="MDR6241657.1"/>
    <property type="molecule type" value="Genomic_DNA"/>
</dbReference>